<name>A0A8W7PQ55_ANOCL</name>
<protein>
    <submittedName>
        <fullName evidence="1">Uncharacterized protein</fullName>
    </submittedName>
</protein>
<organism evidence="1">
    <name type="scientific">Anopheles coluzzii</name>
    <name type="common">African malaria mosquito</name>
    <dbReference type="NCBI Taxonomy" id="1518534"/>
    <lineage>
        <taxon>Eukaryota</taxon>
        <taxon>Metazoa</taxon>
        <taxon>Ecdysozoa</taxon>
        <taxon>Arthropoda</taxon>
        <taxon>Hexapoda</taxon>
        <taxon>Insecta</taxon>
        <taxon>Pterygota</taxon>
        <taxon>Neoptera</taxon>
        <taxon>Endopterygota</taxon>
        <taxon>Diptera</taxon>
        <taxon>Nematocera</taxon>
        <taxon>Culicoidea</taxon>
        <taxon>Culicidae</taxon>
        <taxon>Anophelinae</taxon>
        <taxon>Anopheles</taxon>
    </lineage>
</organism>
<reference evidence="1" key="1">
    <citation type="submission" date="2022-08" db="UniProtKB">
        <authorList>
            <consortium name="EnsemblMetazoa"/>
        </authorList>
    </citation>
    <scope>IDENTIFICATION</scope>
</reference>
<dbReference type="VEuPathDB" id="VectorBase:ACON2_036203"/>
<dbReference type="AlphaFoldDB" id="A0A8W7PQ55"/>
<accession>A0A8W7PQ55</accession>
<proteinExistence type="predicted"/>
<dbReference type="Proteomes" id="UP000075882">
    <property type="component" value="Unassembled WGS sequence"/>
</dbReference>
<evidence type="ECO:0000313" key="1">
    <source>
        <dbReference type="EnsemblMetazoa" id="ACOM034925-PA.1"/>
    </source>
</evidence>
<sequence>LKMIHLLNFIAGMNNTLDCKCENGEPREQLAMSENSTEHIDPHCVSCCNTTDYSVKSLRKLFLLNHLEGPADAQANPAASNIEKLPICTCREHTVERKEKKCSEEKLCETRSVQELRQLYEAKVKSLEEESSNGSIGRYSRPVTARTDDRQDTISMDLPHPEGQMFMYTEPPIRSKPCNRWNVINASIVEVPNGMQITFTVTDENKH</sequence>
<dbReference type="EnsemblMetazoa" id="ACOM034925-RA">
    <property type="protein sequence ID" value="ACOM034925-PA.1"/>
    <property type="gene ID" value="ACOM034925"/>
</dbReference>